<dbReference type="Proteomes" id="UP000266673">
    <property type="component" value="Unassembled WGS sequence"/>
</dbReference>
<dbReference type="GO" id="GO:0005198">
    <property type="term" value="F:structural molecule activity"/>
    <property type="evidence" value="ECO:0007669"/>
    <property type="project" value="InterPro"/>
</dbReference>
<sequence length="203" mass="22895">MSCQINVLLSRRFNTYDFYGKPALQTKKLKFGNLIKILAVGNLLTPGEYAHECSVLKVSWAHSEFGQVIASCSFDCSVRICEEQENAVVADGVLRIYEALEVNNFSYWSMMEEVGITNPGTVNKEVDGNYCLSWCPWKPQVSSMIVVGCEKKNVPKPNPHNKWIPFEVLYGHDVLFIILSDSLRSYYLIATASKDHKVGGKKF</sequence>
<dbReference type="PANTHER" id="PTHR11024">
    <property type="entry name" value="NUCLEAR PORE COMPLEX PROTEIN SEC13 / SEH1 FAMILY MEMBER"/>
    <property type="match status" value="1"/>
</dbReference>
<keyword evidence="9" id="KW-1185">Reference proteome</keyword>
<keyword evidence="6" id="KW-0811">Translocation</keyword>
<organism evidence="8 9">
    <name type="scientific">Gigaspora rosea</name>
    <dbReference type="NCBI Taxonomy" id="44941"/>
    <lineage>
        <taxon>Eukaryota</taxon>
        <taxon>Fungi</taxon>
        <taxon>Fungi incertae sedis</taxon>
        <taxon>Mucoromycota</taxon>
        <taxon>Glomeromycotina</taxon>
        <taxon>Glomeromycetes</taxon>
        <taxon>Diversisporales</taxon>
        <taxon>Gigasporaceae</taxon>
        <taxon>Gigaspora</taxon>
    </lineage>
</organism>
<dbReference type="InterPro" id="IPR036322">
    <property type="entry name" value="WD40_repeat_dom_sf"/>
</dbReference>
<keyword evidence="6" id="KW-0653">Protein transport</keyword>
<evidence type="ECO:0000313" key="9">
    <source>
        <dbReference type="Proteomes" id="UP000266673"/>
    </source>
</evidence>
<dbReference type="InterPro" id="IPR037363">
    <property type="entry name" value="Sec13/Seh1_fam"/>
</dbReference>
<dbReference type="STRING" id="44941.A0A397W1N1"/>
<evidence type="ECO:0000256" key="1">
    <source>
        <dbReference type="ARBA" id="ARBA00004567"/>
    </source>
</evidence>
<evidence type="ECO:0000313" key="8">
    <source>
        <dbReference type="EMBL" id="RIB28108.1"/>
    </source>
</evidence>
<gene>
    <name evidence="8" type="ORF">C2G38_2158733</name>
</gene>
<comment type="caution">
    <text evidence="8">The sequence shown here is derived from an EMBL/GenBank/DDBJ whole genome shotgun (WGS) entry which is preliminary data.</text>
</comment>
<dbReference type="Gene3D" id="2.130.10.10">
    <property type="entry name" value="YVTN repeat-like/Quinoprotein amine dehydrogenase"/>
    <property type="match status" value="1"/>
</dbReference>
<dbReference type="AlphaFoldDB" id="A0A397W1N1"/>
<accession>A0A397W1N1</accession>
<evidence type="ECO:0000256" key="5">
    <source>
        <dbReference type="ARBA" id="ARBA00022816"/>
    </source>
</evidence>
<dbReference type="GO" id="GO:1904263">
    <property type="term" value="P:positive regulation of TORC1 signaling"/>
    <property type="evidence" value="ECO:0007669"/>
    <property type="project" value="TreeGrafter"/>
</dbReference>
<evidence type="ECO:0000256" key="6">
    <source>
        <dbReference type="ARBA" id="ARBA00023132"/>
    </source>
</evidence>
<dbReference type="GO" id="GO:0035859">
    <property type="term" value="C:Seh1-associated complex"/>
    <property type="evidence" value="ECO:0007669"/>
    <property type="project" value="TreeGrafter"/>
</dbReference>
<dbReference type="SUPFAM" id="SSF50978">
    <property type="entry name" value="WD40 repeat-like"/>
    <property type="match status" value="1"/>
</dbReference>
<keyword evidence="2" id="KW-0813">Transport</keyword>
<keyword evidence="4" id="KW-0677">Repeat</keyword>
<dbReference type="GO" id="GO:0031080">
    <property type="term" value="C:nuclear pore outer ring"/>
    <property type="evidence" value="ECO:0007669"/>
    <property type="project" value="TreeGrafter"/>
</dbReference>
<dbReference type="GO" id="GO:0051028">
    <property type="term" value="P:mRNA transport"/>
    <property type="evidence" value="ECO:0007669"/>
    <property type="project" value="UniProtKB-KW"/>
</dbReference>
<dbReference type="GO" id="GO:0034198">
    <property type="term" value="P:cellular response to amino acid starvation"/>
    <property type="evidence" value="ECO:0007669"/>
    <property type="project" value="TreeGrafter"/>
</dbReference>
<evidence type="ECO:0000256" key="3">
    <source>
        <dbReference type="ARBA" id="ARBA00022574"/>
    </source>
</evidence>
<dbReference type="PANTHER" id="PTHR11024:SF3">
    <property type="entry name" value="NUCLEOPORIN SEH1"/>
    <property type="match status" value="1"/>
</dbReference>
<dbReference type="InterPro" id="IPR015943">
    <property type="entry name" value="WD40/YVTN_repeat-like_dom_sf"/>
</dbReference>
<keyword evidence="5" id="KW-0509">mRNA transport</keyword>
<evidence type="ECO:0000256" key="4">
    <source>
        <dbReference type="ARBA" id="ARBA00022737"/>
    </source>
</evidence>
<name>A0A397W1N1_9GLOM</name>
<proteinExistence type="predicted"/>
<keyword evidence="7" id="KW-0539">Nucleus</keyword>
<dbReference type="EMBL" id="QKWP01000076">
    <property type="protein sequence ID" value="RIB28108.1"/>
    <property type="molecule type" value="Genomic_DNA"/>
</dbReference>
<keyword evidence="6" id="KW-0906">Nuclear pore complex</keyword>
<evidence type="ECO:0000256" key="2">
    <source>
        <dbReference type="ARBA" id="ARBA00022448"/>
    </source>
</evidence>
<dbReference type="OrthoDB" id="5566198at2759"/>
<reference evidence="8 9" key="1">
    <citation type="submission" date="2018-06" db="EMBL/GenBank/DDBJ databases">
        <title>Comparative genomics reveals the genomic features of Rhizophagus irregularis, R. cerebriforme, R. diaphanum and Gigaspora rosea, and their symbiotic lifestyle signature.</title>
        <authorList>
            <person name="Morin E."/>
            <person name="San Clemente H."/>
            <person name="Chen E.C.H."/>
            <person name="De La Providencia I."/>
            <person name="Hainaut M."/>
            <person name="Kuo A."/>
            <person name="Kohler A."/>
            <person name="Murat C."/>
            <person name="Tang N."/>
            <person name="Roy S."/>
            <person name="Loubradou J."/>
            <person name="Henrissat B."/>
            <person name="Grigoriev I.V."/>
            <person name="Corradi N."/>
            <person name="Roux C."/>
            <person name="Martin F.M."/>
        </authorList>
    </citation>
    <scope>NUCLEOTIDE SEQUENCE [LARGE SCALE GENOMIC DNA]</scope>
    <source>
        <strain evidence="8 9">DAOM 194757</strain>
    </source>
</reference>
<protein>
    <submittedName>
        <fullName evidence="8">Uncharacterized protein</fullName>
    </submittedName>
</protein>
<comment type="subcellular location">
    <subcellularLocation>
        <location evidence="1">Nucleus</location>
        <location evidence="1">Nuclear pore complex</location>
    </subcellularLocation>
</comment>
<evidence type="ECO:0000256" key="7">
    <source>
        <dbReference type="ARBA" id="ARBA00023242"/>
    </source>
</evidence>
<keyword evidence="3" id="KW-0853">WD repeat</keyword>